<dbReference type="SUPFAM" id="SSF48452">
    <property type="entry name" value="TPR-like"/>
    <property type="match status" value="3"/>
</dbReference>
<protein>
    <recommendedName>
        <fullName evidence="4">TPR-like protein</fullName>
    </recommendedName>
</protein>
<dbReference type="EMBL" id="JAVRRG010000230">
    <property type="protein sequence ID" value="KAK5077367.1"/>
    <property type="molecule type" value="Genomic_DNA"/>
</dbReference>
<organism evidence="2 3">
    <name type="scientific">Lithohypha guttulata</name>
    <dbReference type="NCBI Taxonomy" id="1690604"/>
    <lineage>
        <taxon>Eukaryota</taxon>
        <taxon>Fungi</taxon>
        <taxon>Dikarya</taxon>
        <taxon>Ascomycota</taxon>
        <taxon>Pezizomycotina</taxon>
        <taxon>Eurotiomycetes</taxon>
        <taxon>Chaetothyriomycetidae</taxon>
        <taxon>Chaetothyriales</taxon>
        <taxon>Trichomeriaceae</taxon>
        <taxon>Lithohypha</taxon>
    </lineage>
</organism>
<dbReference type="SMART" id="SM00028">
    <property type="entry name" value="TPR"/>
    <property type="match status" value="3"/>
</dbReference>
<name>A0ABR0JW59_9EURO</name>
<accession>A0ABR0JW59</accession>
<evidence type="ECO:0000256" key="1">
    <source>
        <dbReference type="SAM" id="MobiDB-lite"/>
    </source>
</evidence>
<evidence type="ECO:0000313" key="2">
    <source>
        <dbReference type="EMBL" id="KAK5077367.1"/>
    </source>
</evidence>
<sequence>MNVGRYTCQGPSRAASVSASEHRSTENTEDILRHGSRSTTHNNAQEEPTDKAASAEPHAPILRSDFQCSRIPALKGDDGPHDTNMEDLSKTFSSVTLQQFNTTISNIQLSNFQGNFGVLLTAGSSNARYVGTQTPTKPLSTVSFLFERDSNFVGRTNILHRLDKAFKSSKTHRRVALHGLGGVGKSQIAIEYSYILREQDPSRWVFWVDASSAARFNQSFHGITQKLGVQSQENSRASPLELVSQWLRDAKNGPWIIILDSADNADVLFRVDANIKHDEQQSSVNPAALATYLPQSAHGAILITSRDRQSAVRLMGGHGTSEHIIAVSPFDEDDALLLFNKHAGVSDMEESGSRVLVKKLAGFPFAITQAAAYIKANGPRMSVARYITLFDQQDSIKLKLLSEGIEDLRRDTTIPDSVISTLTITLSRIDDQHPTSMMLLSLMSVLDGQSIPEYLIQFYRTSSSFEFEEDLAPLLRYSLVDQMEGPYLQVHALVQLTTRGMLNGKGWLDNWKRNAFLFVSGHFPKPTHHELRERCKELVPHAELVLQYDMSHEEDSLNRAMFLFKVGSYISKHGQAHTALSKIQESVHILERRLGKDNDGYLNVLNCLGTIYNDLGQYEEAERVCCEAFKTSEEVNGQMHRTTIVCANALAYSLTHQAKFDEARDLCRFAFEQMRLLSGDGDLETLQLASSLVQAHDQAGSLTEAEKLSTETLDICMKLFGPEHYVTLHCVSDKIVLLDRHGKYGEAEQLLRDNRERMQRAFGTDSSFVTSIDVRLASLLQAQGKYEEALGLSKSNLERREKKMGPDHPKTLIAHNDLASAYRRLDMLDNSETHYRIALEGQISKLGLSHPHTRITLENFGTLMAQQQQYSTLDEFLWQAVHEAESNFGKLHDTTLETYLQVAGQFQREGRYQEEERLLCRLWNSNASSAVGESSQHRLSMTVENHNAANFSTFSFILRAQLWDCFAHVLLALGRYDDLNPVYEDIARIYDSYPGDKRDFARATNIPMALFGAGRPEEAEKMAEVQLKDRESAVSKDSPSLVLYLSMYALILALRGKMNDAELTYRREVEIRERSLPNVKGLLAKAIVNLAGCVRDQDRLQEAEQLYSRGLALKKEALPKNDESTLSAIGEYASILTKQGKLEDAEVMYLELYYCRNDKYGPPHQQTLDALGLAIALLKLQEKFEQADKLLHQHDAQVRRAATTMPLPASSN</sequence>
<evidence type="ECO:0000313" key="3">
    <source>
        <dbReference type="Proteomes" id="UP001345013"/>
    </source>
</evidence>
<dbReference type="Gene3D" id="1.25.40.10">
    <property type="entry name" value="Tetratricopeptide repeat domain"/>
    <property type="match status" value="3"/>
</dbReference>
<evidence type="ECO:0008006" key="4">
    <source>
        <dbReference type="Google" id="ProtNLM"/>
    </source>
</evidence>
<dbReference type="SUPFAM" id="SSF52540">
    <property type="entry name" value="P-loop containing nucleoside triphosphate hydrolases"/>
    <property type="match status" value="1"/>
</dbReference>
<dbReference type="InterPro" id="IPR011990">
    <property type="entry name" value="TPR-like_helical_dom_sf"/>
</dbReference>
<feature type="compositionally biased region" description="Polar residues" evidence="1">
    <location>
        <begin position="37"/>
        <end position="46"/>
    </location>
</feature>
<proteinExistence type="predicted"/>
<dbReference type="InterPro" id="IPR027417">
    <property type="entry name" value="P-loop_NTPase"/>
</dbReference>
<gene>
    <name evidence="2" type="ORF">LTR24_009712</name>
</gene>
<keyword evidence="3" id="KW-1185">Reference proteome</keyword>
<dbReference type="InterPro" id="IPR019734">
    <property type="entry name" value="TPR_rpt"/>
</dbReference>
<comment type="caution">
    <text evidence="2">The sequence shown here is derived from an EMBL/GenBank/DDBJ whole genome shotgun (WGS) entry which is preliminary data.</text>
</comment>
<dbReference type="InterPro" id="IPR053137">
    <property type="entry name" value="NLR-like"/>
</dbReference>
<dbReference type="PANTHER" id="PTHR46082:SF6">
    <property type="entry name" value="AAA+ ATPASE DOMAIN-CONTAINING PROTEIN-RELATED"/>
    <property type="match status" value="1"/>
</dbReference>
<dbReference type="PANTHER" id="PTHR46082">
    <property type="entry name" value="ATP/GTP-BINDING PROTEIN-RELATED"/>
    <property type="match status" value="1"/>
</dbReference>
<dbReference type="Pfam" id="PF13374">
    <property type="entry name" value="TPR_10"/>
    <property type="match status" value="1"/>
</dbReference>
<dbReference type="Gene3D" id="3.40.50.300">
    <property type="entry name" value="P-loop containing nucleotide triphosphate hydrolases"/>
    <property type="match status" value="1"/>
</dbReference>
<dbReference type="Proteomes" id="UP001345013">
    <property type="component" value="Unassembled WGS sequence"/>
</dbReference>
<feature type="compositionally biased region" description="Basic and acidic residues" evidence="1">
    <location>
        <begin position="20"/>
        <end position="33"/>
    </location>
</feature>
<reference evidence="2 3" key="1">
    <citation type="submission" date="2023-08" db="EMBL/GenBank/DDBJ databases">
        <title>Black Yeasts Isolated from many extreme environments.</title>
        <authorList>
            <person name="Coleine C."/>
            <person name="Stajich J.E."/>
            <person name="Selbmann L."/>
        </authorList>
    </citation>
    <scope>NUCLEOTIDE SEQUENCE [LARGE SCALE GENOMIC DNA]</scope>
    <source>
        <strain evidence="2 3">CCFEE 5885</strain>
    </source>
</reference>
<feature type="region of interest" description="Disordered" evidence="1">
    <location>
        <begin position="1"/>
        <end position="62"/>
    </location>
</feature>
<dbReference type="Pfam" id="PF13424">
    <property type="entry name" value="TPR_12"/>
    <property type="match status" value="2"/>
</dbReference>